<dbReference type="OrthoDB" id="2151417at2759"/>
<evidence type="ECO:0000256" key="2">
    <source>
        <dbReference type="SAM" id="SignalP"/>
    </source>
</evidence>
<gene>
    <name evidence="3" type="ORF">CC80DRAFT_505125</name>
</gene>
<sequence length="302" mass="29607">MHFSAITVLSLTAIAAALPTTKRQAGAAVLATTTYDDISISGGTAGQAEAEALALFSGLDLENPENIAAEDQDFLNEVNQVANDAETEAFNPAIEAATGAEAEALEAGKTKNKVLKLMATVLKLEAQQAQGEDVAAKLAEEQTKLDNNIATDVENAGNPSTALAFDATIQGAGAGAAGANGAGANAADAEAEAGANAGAKGKGKGAKNNAGNAAEEDVNAANAEEDADDADTEAEVEAGANAGAKGKGKGAKNNAGNAAEEDANAANAEEDADDADAEVEAEAGANAGAKGKGKGAKAAKNN</sequence>
<dbReference type="EMBL" id="ML976993">
    <property type="protein sequence ID" value="KAF1955811.1"/>
    <property type="molecule type" value="Genomic_DNA"/>
</dbReference>
<feature type="compositionally biased region" description="Acidic residues" evidence="1">
    <location>
        <begin position="214"/>
        <end position="236"/>
    </location>
</feature>
<reference evidence="3" key="1">
    <citation type="journal article" date="2020" name="Stud. Mycol.">
        <title>101 Dothideomycetes genomes: a test case for predicting lifestyles and emergence of pathogens.</title>
        <authorList>
            <person name="Haridas S."/>
            <person name="Albert R."/>
            <person name="Binder M."/>
            <person name="Bloem J."/>
            <person name="Labutti K."/>
            <person name="Salamov A."/>
            <person name="Andreopoulos B."/>
            <person name="Baker S."/>
            <person name="Barry K."/>
            <person name="Bills G."/>
            <person name="Bluhm B."/>
            <person name="Cannon C."/>
            <person name="Castanera R."/>
            <person name="Culley D."/>
            <person name="Daum C."/>
            <person name="Ezra D."/>
            <person name="Gonzalez J."/>
            <person name="Henrissat B."/>
            <person name="Kuo A."/>
            <person name="Liang C."/>
            <person name="Lipzen A."/>
            <person name="Lutzoni F."/>
            <person name="Magnuson J."/>
            <person name="Mondo S."/>
            <person name="Nolan M."/>
            <person name="Ohm R."/>
            <person name="Pangilinan J."/>
            <person name="Park H.-J."/>
            <person name="Ramirez L."/>
            <person name="Alfaro M."/>
            <person name="Sun H."/>
            <person name="Tritt A."/>
            <person name="Yoshinaga Y."/>
            <person name="Zwiers L.-H."/>
            <person name="Turgeon B."/>
            <person name="Goodwin S."/>
            <person name="Spatafora J."/>
            <person name="Crous P."/>
            <person name="Grigoriev I."/>
        </authorList>
    </citation>
    <scope>NUCLEOTIDE SEQUENCE</scope>
    <source>
        <strain evidence="3">CBS 675.92</strain>
    </source>
</reference>
<keyword evidence="2" id="KW-0732">Signal</keyword>
<dbReference type="AlphaFoldDB" id="A0A6A5TT31"/>
<dbReference type="PANTHER" id="PTHR38849">
    <property type="entry name" value="SMALL SECRETED PROTEIN"/>
    <property type="match status" value="1"/>
</dbReference>
<feature type="compositionally biased region" description="Basic residues" evidence="1">
    <location>
        <begin position="291"/>
        <end position="302"/>
    </location>
</feature>
<feature type="region of interest" description="Disordered" evidence="1">
    <location>
        <begin position="197"/>
        <end position="302"/>
    </location>
</feature>
<keyword evidence="4" id="KW-1185">Reference proteome</keyword>
<evidence type="ECO:0008006" key="5">
    <source>
        <dbReference type="Google" id="ProtNLM"/>
    </source>
</evidence>
<feature type="compositionally biased region" description="Acidic residues" evidence="1">
    <location>
        <begin position="259"/>
        <end position="281"/>
    </location>
</feature>
<accession>A0A6A5TT31</accession>
<dbReference type="Proteomes" id="UP000800035">
    <property type="component" value="Unassembled WGS sequence"/>
</dbReference>
<evidence type="ECO:0000256" key="1">
    <source>
        <dbReference type="SAM" id="MobiDB-lite"/>
    </source>
</evidence>
<feature type="chain" id="PRO_5025687617" description="Small secreted protein" evidence="2">
    <location>
        <begin position="18"/>
        <end position="302"/>
    </location>
</feature>
<feature type="signal peptide" evidence="2">
    <location>
        <begin position="1"/>
        <end position="17"/>
    </location>
</feature>
<evidence type="ECO:0000313" key="4">
    <source>
        <dbReference type="Proteomes" id="UP000800035"/>
    </source>
</evidence>
<evidence type="ECO:0000313" key="3">
    <source>
        <dbReference type="EMBL" id="KAF1955811.1"/>
    </source>
</evidence>
<proteinExistence type="predicted"/>
<organism evidence="3 4">
    <name type="scientific">Byssothecium circinans</name>
    <dbReference type="NCBI Taxonomy" id="147558"/>
    <lineage>
        <taxon>Eukaryota</taxon>
        <taxon>Fungi</taxon>
        <taxon>Dikarya</taxon>
        <taxon>Ascomycota</taxon>
        <taxon>Pezizomycotina</taxon>
        <taxon>Dothideomycetes</taxon>
        <taxon>Pleosporomycetidae</taxon>
        <taxon>Pleosporales</taxon>
        <taxon>Massarineae</taxon>
        <taxon>Massarinaceae</taxon>
        <taxon>Byssothecium</taxon>
    </lineage>
</organism>
<name>A0A6A5TT31_9PLEO</name>
<dbReference type="PANTHER" id="PTHR38849:SF1">
    <property type="entry name" value="SMALL SECRETED PROTEIN"/>
    <property type="match status" value="1"/>
</dbReference>
<protein>
    <recommendedName>
        <fullName evidence="5">Small secreted protein</fullName>
    </recommendedName>
</protein>